<accession>A0ABN0Q290</accession>
<protein>
    <submittedName>
        <fullName evidence="1">Uncharacterized protein</fullName>
    </submittedName>
</protein>
<proteinExistence type="predicted"/>
<dbReference type="EMBL" id="AYHO01000002">
    <property type="protein sequence ID" value="ESJ96746.1"/>
    <property type="molecule type" value="Genomic_DNA"/>
</dbReference>
<reference evidence="1 2" key="1">
    <citation type="submission" date="2013-10" db="EMBL/GenBank/DDBJ databases">
        <title>The Genome Sequence of Acinetobacter lwoffii NIPH 512.</title>
        <authorList>
            <consortium name="The Broad Institute Genomics Platform"/>
            <consortium name="The Broad Institute Genome Sequencing Center for Infectious Disease"/>
            <person name="Cerqueira G."/>
            <person name="Feldgarden M."/>
            <person name="Courvalin P."/>
            <person name="Grillot-Courvalin C."/>
            <person name="Clermont D."/>
            <person name="Rocha E."/>
            <person name="Yoon E.-J."/>
            <person name="Nemec A."/>
            <person name="Young S.K."/>
            <person name="Zeng Q."/>
            <person name="Gargeya S."/>
            <person name="Fitzgerald M."/>
            <person name="Abouelleil A."/>
            <person name="Alvarado L."/>
            <person name="Berlin A.M."/>
            <person name="Chapman S.B."/>
            <person name="Gainer-Dewar J."/>
            <person name="Goldberg J."/>
            <person name="Gnerre S."/>
            <person name="Griggs A."/>
            <person name="Gujja S."/>
            <person name="Hansen M."/>
            <person name="Howarth C."/>
            <person name="Imamovic A."/>
            <person name="Ireland A."/>
            <person name="Larimer J."/>
            <person name="McCowan C."/>
            <person name="Murphy C."/>
            <person name="Pearson M."/>
            <person name="Poon T.W."/>
            <person name="Priest M."/>
            <person name="Roberts A."/>
            <person name="Saif S."/>
            <person name="Shea T."/>
            <person name="Sykes S."/>
            <person name="Wortman J."/>
            <person name="Nusbaum C."/>
            <person name="Birren B."/>
        </authorList>
    </citation>
    <scope>NUCLEOTIDE SEQUENCE [LARGE SCALE GENOMIC DNA]</scope>
    <source>
        <strain evidence="1 2">NIPH 512</strain>
    </source>
</reference>
<organism evidence="1 2">
    <name type="scientific">Acinetobacter lwoffii NCTC 5866 = CIP 64.10 = NIPH 512</name>
    <dbReference type="NCBI Taxonomy" id="981327"/>
    <lineage>
        <taxon>Bacteria</taxon>
        <taxon>Pseudomonadati</taxon>
        <taxon>Pseudomonadota</taxon>
        <taxon>Gammaproteobacteria</taxon>
        <taxon>Moraxellales</taxon>
        <taxon>Moraxellaceae</taxon>
        <taxon>Acinetobacter</taxon>
    </lineage>
</organism>
<evidence type="ECO:0000313" key="1">
    <source>
        <dbReference type="EMBL" id="ESJ96746.1"/>
    </source>
</evidence>
<name>A0ABN0Q290_ACILW</name>
<comment type="caution">
    <text evidence="1">The sequence shown here is derived from an EMBL/GenBank/DDBJ whole genome shotgun (WGS) entry which is preliminary data.</text>
</comment>
<sequence length="59" mass="6775">MPWPKLLSRMLKNTLSKSIQYSAEILHSRIPYSSALQSIDPLDSGTDRRSGYTIRALYF</sequence>
<dbReference type="Proteomes" id="UP000018465">
    <property type="component" value="Unassembled WGS sequence"/>
</dbReference>
<gene>
    <name evidence="1" type="ORF">P800_01573</name>
</gene>
<evidence type="ECO:0000313" key="2">
    <source>
        <dbReference type="Proteomes" id="UP000018465"/>
    </source>
</evidence>
<keyword evidence="2" id="KW-1185">Reference proteome</keyword>